<organism evidence="1 2">
    <name type="scientific">Romanomermis culicivorax</name>
    <name type="common">Nematode worm</name>
    <dbReference type="NCBI Taxonomy" id="13658"/>
    <lineage>
        <taxon>Eukaryota</taxon>
        <taxon>Metazoa</taxon>
        <taxon>Ecdysozoa</taxon>
        <taxon>Nematoda</taxon>
        <taxon>Enoplea</taxon>
        <taxon>Dorylaimia</taxon>
        <taxon>Mermithida</taxon>
        <taxon>Mermithoidea</taxon>
        <taxon>Mermithidae</taxon>
        <taxon>Romanomermis</taxon>
    </lineage>
</organism>
<keyword evidence="1" id="KW-1185">Reference proteome</keyword>
<proteinExistence type="predicted"/>
<accession>A0A915JE77</accession>
<protein>
    <submittedName>
        <fullName evidence="2">Uncharacterized protein</fullName>
    </submittedName>
</protein>
<name>A0A915JE77_ROMCU</name>
<evidence type="ECO:0000313" key="1">
    <source>
        <dbReference type="Proteomes" id="UP000887565"/>
    </source>
</evidence>
<sequence length="174" mass="18928">PVFTRLPASSYYNLHIVPAFAACSINLHIRLQSPLGCQLPGITASICKAQLTRYTSEVRPVEERQKPIKVSNFGFVSPKTKLLDYGQVPPLCSLNMKAMIGMLLVCTYPGGTGDMCRLKKFNFLDLDAGSANIVNGKVKNFNQSLKFLGEKLAASNTLFSVGITGLSAGHYLNQ</sequence>
<dbReference type="AlphaFoldDB" id="A0A915JE77"/>
<reference evidence="2" key="1">
    <citation type="submission" date="2022-11" db="UniProtKB">
        <authorList>
            <consortium name="WormBaseParasite"/>
        </authorList>
    </citation>
    <scope>IDENTIFICATION</scope>
</reference>
<evidence type="ECO:0000313" key="2">
    <source>
        <dbReference type="WBParaSite" id="nRc.2.0.1.t24477-RA"/>
    </source>
</evidence>
<dbReference type="Proteomes" id="UP000887565">
    <property type="component" value="Unplaced"/>
</dbReference>
<dbReference type="WBParaSite" id="nRc.2.0.1.t24477-RA">
    <property type="protein sequence ID" value="nRc.2.0.1.t24477-RA"/>
    <property type="gene ID" value="nRc.2.0.1.g24477"/>
</dbReference>